<evidence type="ECO:0000313" key="1">
    <source>
        <dbReference type="EMBL" id="MBS0031472.1"/>
    </source>
</evidence>
<proteinExistence type="predicted"/>
<dbReference type="EMBL" id="JAGTXB010000022">
    <property type="protein sequence ID" value="MBS0031472.1"/>
    <property type="molecule type" value="Genomic_DNA"/>
</dbReference>
<reference evidence="1 2" key="1">
    <citation type="submission" date="2021-04" db="EMBL/GenBank/DDBJ databases">
        <title>Chitinophaga sp. nov., isolated from the rhizosphere soil.</title>
        <authorList>
            <person name="He S."/>
        </authorList>
    </citation>
    <scope>NUCLEOTIDE SEQUENCE [LARGE SCALE GENOMIC DNA]</scope>
    <source>
        <strain evidence="1 2">2R12</strain>
    </source>
</reference>
<dbReference type="PROSITE" id="PS51257">
    <property type="entry name" value="PROKAR_LIPOPROTEIN"/>
    <property type="match status" value="1"/>
</dbReference>
<gene>
    <name evidence="1" type="ORF">KE626_29350</name>
</gene>
<organism evidence="1 2">
    <name type="scientific">Chitinophaga hostae</name>
    <dbReference type="NCBI Taxonomy" id="2831022"/>
    <lineage>
        <taxon>Bacteria</taxon>
        <taxon>Pseudomonadati</taxon>
        <taxon>Bacteroidota</taxon>
        <taxon>Chitinophagia</taxon>
        <taxon>Chitinophagales</taxon>
        <taxon>Chitinophagaceae</taxon>
        <taxon>Chitinophaga</taxon>
    </lineage>
</organism>
<protein>
    <submittedName>
        <fullName evidence="1">DUF5007 domain-containing protein</fullName>
    </submittedName>
</protein>
<sequence length="329" mass="36546">MSDKYNLKKLLGAAILLGILAGGCKKIDEGFLSDGLYVPDAPLVIQRGNPFQKTSAILADGTTQPMTIKLVDVRRADTHKHADEFFKEYPVYVYTAAVNPAEDTTIEQVNKKRTLKQLKPYEFLSSGQFIFNGATDSLPLGVTYEYDIEVSNVAGSKLYKNIATMTTIDPPLITETTANCNLFPDDGSATIPMGQPTMTITRVKESGASVILKITDKNGNPFNPKKGEIIKRGDRPIFENYARFHPIEYTDTAMICNFEIAPFPLSKYSNGGTNWNYLMYYRIPSAFVSIDKTLTTKVGSVNPLFAFRLMKAGVYVVELRMPKTTRVSK</sequence>
<name>A0ABS5JA42_9BACT</name>
<dbReference type="Proteomes" id="UP000676386">
    <property type="component" value="Unassembled WGS sequence"/>
</dbReference>
<evidence type="ECO:0000313" key="2">
    <source>
        <dbReference type="Proteomes" id="UP000676386"/>
    </source>
</evidence>
<accession>A0ABS5JA42</accession>
<keyword evidence="2" id="KW-1185">Reference proteome</keyword>
<comment type="caution">
    <text evidence="1">The sequence shown here is derived from an EMBL/GenBank/DDBJ whole genome shotgun (WGS) entry which is preliminary data.</text>
</comment>
<dbReference type="RefSeq" id="WP_211976632.1">
    <property type="nucleotide sequence ID" value="NZ_CBFHAM010000022.1"/>
</dbReference>